<dbReference type="Pfam" id="PF00069">
    <property type="entry name" value="Pkinase"/>
    <property type="match status" value="1"/>
</dbReference>
<evidence type="ECO:0000313" key="7">
    <source>
        <dbReference type="EMBL" id="KAF5939774.1"/>
    </source>
</evidence>
<keyword evidence="4" id="KW-0418">Kinase</keyword>
<comment type="caution">
    <text evidence="7">The sequence shown here is derived from an EMBL/GenBank/DDBJ whole genome shotgun (WGS) entry which is preliminary data.</text>
</comment>
<evidence type="ECO:0000256" key="3">
    <source>
        <dbReference type="ARBA" id="ARBA00022741"/>
    </source>
</evidence>
<evidence type="ECO:0000259" key="6">
    <source>
        <dbReference type="PROSITE" id="PS50011"/>
    </source>
</evidence>
<dbReference type="AlphaFoldDB" id="A0A7J7GJY9"/>
<dbReference type="Gene3D" id="3.30.200.20">
    <property type="entry name" value="Phosphorylase Kinase, domain 1"/>
    <property type="match status" value="1"/>
</dbReference>
<dbReference type="PROSITE" id="PS50011">
    <property type="entry name" value="PROTEIN_KINASE_DOM"/>
    <property type="match status" value="1"/>
</dbReference>
<accession>A0A7J7GJY9</accession>
<evidence type="ECO:0000313" key="8">
    <source>
        <dbReference type="Proteomes" id="UP000593564"/>
    </source>
</evidence>
<reference evidence="8" key="1">
    <citation type="journal article" date="2020" name="Nat. Commun.">
        <title>Genome assembly of wild tea tree DASZ reveals pedigree and selection history of tea varieties.</title>
        <authorList>
            <person name="Zhang W."/>
            <person name="Zhang Y."/>
            <person name="Qiu H."/>
            <person name="Guo Y."/>
            <person name="Wan H."/>
            <person name="Zhang X."/>
            <person name="Scossa F."/>
            <person name="Alseekh S."/>
            <person name="Zhang Q."/>
            <person name="Wang P."/>
            <person name="Xu L."/>
            <person name="Schmidt M.H."/>
            <person name="Jia X."/>
            <person name="Li D."/>
            <person name="Zhu A."/>
            <person name="Guo F."/>
            <person name="Chen W."/>
            <person name="Ni D."/>
            <person name="Usadel B."/>
            <person name="Fernie A.R."/>
            <person name="Wen W."/>
        </authorList>
    </citation>
    <scope>NUCLEOTIDE SEQUENCE [LARGE SCALE GENOMIC DNA]</scope>
    <source>
        <strain evidence="8">cv. G240</strain>
    </source>
</reference>
<organism evidence="7 8">
    <name type="scientific">Camellia sinensis</name>
    <name type="common">Tea plant</name>
    <name type="synonym">Thea sinensis</name>
    <dbReference type="NCBI Taxonomy" id="4442"/>
    <lineage>
        <taxon>Eukaryota</taxon>
        <taxon>Viridiplantae</taxon>
        <taxon>Streptophyta</taxon>
        <taxon>Embryophyta</taxon>
        <taxon>Tracheophyta</taxon>
        <taxon>Spermatophyta</taxon>
        <taxon>Magnoliopsida</taxon>
        <taxon>eudicotyledons</taxon>
        <taxon>Gunneridae</taxon>
        <taxon>Pentapetalae</taxon>
        <taxon>asterids</taxon>
        <taxon>Ericales</taxon>
        <taxon>Theaceae</taxon>
        <taxon>Camellia</taxon>
    </lineage>
</organism>
<dbReference type="EMBL" id="JACBKZ010000011">
    <property type="protein sequence ID" value="KAF5939774.1"/>
    <property type="molecule type" value="Genomic_DNA"/>
</dbReference>
<keyword evidence="1" id="KW-0723">Serine/threonine-protein kinase</keyword>
<dbReference type="InterPro" id="IPR011009">
    <property type="entry name" value="Kinase-like_dom_sf"/>
</dbReference>
<dbReference type="PANTHER" id="PTHR11584:SF369">
    <property type="entry name" value="MITOGEN-ACTIVATED PROTEIN KINASE KINASE KINASE 19-RELATED"/>
    <property type="match status" value="1"/>
</dbReference>
<keyword evidence="3" id="KW-0547">Nucleotide-binding</keyword>
<dbReference type="GO" id="GO:0005524">
    <property type="term" value="F:ATP binding"/>
    <property type="evidence" value="ECO:0007669"/>
    <property type="project" value="UniProtKB-KW"/>
</dbReference>
<keyword evidence="2" id="KW-0808">Transferase</keyword>
<dbReference type="GO" id="GO:0004674">
    <property type="term" value="F:protein serine/threonine kinase activity"/>
    <property type="evidence" value="ECO:0007669"/>
    <property type="project" value="UniProtKB-KW"/>
</dbReference>
<gene>
    <name evidence="7" type="ORF">HYC85_024033</name>
</gene>
<sequence>MGLNIDSGALLAIKQVSIAGNSASKEKNTGFAHIRELEEEVNLLENLSHPNIVRYLGTTREEASLNILLEIVPGGSISSLLGKFGSFPKSIMIKKCCLHY</sequence>
<proteinExistence type="predicted"/>
<evidence type="ECO:0000256" key="1">
    <source>
        <dbReference type="ARBA" id="ARBA00022527"/>
    </source>
</evidence>
<dbReference type="InterPro" id="IPR000719">
    <property type="entry name" value="Prot_kinase_dom"/>
</dbReference>
<keyword evidence="8" id="KW-1185">Reference proteome</keyword>
<dbReference type="SUPFAM" id="SSF56112">
    <property type="entry name" value="Protein kinase-like (PK-like)"/>
    <property type="match status" value="1"/>
</dbReference>
<name>A0A7J7GJY9_CAMSI</name>
<evidence type="ECO:0000256" key="2">
    <source>
        <dbReference type="ARBA" id="ARBA00022679"/>
    </source>
</evidence>
<evidence type="ECO:0000256" key="5">
    <source>
        <dbReference type="ARBA" id="ARBA00022840"/>
    </source>
</evidence>
<protein>
    <recommendedName>
        <fullName evidence="6">Protein kinase domain-containing protein</fullName>
    </recommendedName>
</protein>
<dbReference type="PANTHER" id="PTHR11584">
    <property type="entry name" value="SERINE/THREONINE PROTEIN KINASE"/>
    <property type="match status" value="1"/>
</dbReference>
<keyword evidence="5" id="KW-0067">ATP-binding</keyword>
<reference evidence="7 8" key="2">
    <citation type="submission" date="2020-07" db="EMBL/GenBank/DDBJ databases">
        <title>Genome assembly of wild tea tree DASZ reveals pedigree and selection history of tea varieties.</title>
        <authorList>
            <person name="Zhang W."/>
        </authorList>
    </citation>
    <scope>NUCLEOTIDE SEQUENCE [LARGE SCALE GENOMIC DNA]</scope>
    <source>
        <strain evidence="8">cv. G240</strain>
        <tissue evidence="7">Leaf</tissue>
    </source>
</reference>
<feature type="domain" description="Protein kinase" evidence="6">
    <location>
        <begin position="1"/>
        <end position="100"/>
    </location>
</feature>
<evidence type="ECO:0000256" key="4">
    <source>
        <dbReference type="ARBA" id="ARBA00022777"/>
    </source>
</evidence>
<dbReference type="Proteomes" id="UP000593564">
    <property type="component" value="Unassembled WGS sequence"/>
</dbReference>